<dbReference type="PROSITE" id="PS51462">
    <property type="entry name" value="NUDIX"/>
    <property type="match status" value="1"/>
</dbReference>
<evidence type="ECO:0000256" key="1">
    <source>
        <dbReference type="ARBA" id="ARBA00001946"/>
    </source>
</evidence>
<feature type="domain" description="Nudix hydrolase" evidence="3">
    <location>
        <begin position="3"/>
        <end position="138"/>
    </location>
</feature>
<keyword evidence="2" id="KW-0378">Hydrolase</keyword>
<organism evidence="4 5">
    <name type="scientific">Ornithinimicrobium faecis</name>
    <dbReference type="NCBI Taxonomy" id="2934158"/>
    <lineage>
        <taxon>Bacteria</taxon>
        <taxon>Bacillati</taxon>
        <taxon>Actinomycetota</taxon>
        <taxon>Actinomycetes</taxon>
        <taxon>Micrococcales</taxon>
        <taxon>Ornithinimicrobiaceae</taxon>
        <taxon>Ornithinimicrobium</taxon>
    </lineage>
</organism>
<sequence length="151" mass="16909">MSTVRAATRGLVVSEGKLLVTVLHGTTGEYWLTPGGGQHFGETKLENAEREVLEETGYRVRVGDLACGRDYVGARHFPDWDSGFQQTELFFWCDLLDDEPDPSALETDTNQTGVLWVPVVELMGSPLYPRRLAMWLNENPATRPVWLGDIN</sequence>
<gene>
    <name evidence="4" type="ORF">NF556_03560</name>
</gene>
<comment type="cofactor">
    <cofactor evidence="1">
        <name>Mg(2+)</name>
        <dbReference type="ChEBI" id="CHEBI:18420"/>
    </cofactor>
</comment>
<dbReference type="EMBL" id="CP099489">
    <property type="protein sequence ID" value="USQ80749.1"/>
    <property type="molecule type" value="Genomic_DNA"/>
</dbReference>
<proteinExistence type="predicted"/>
<dbReference type="PANTHER" id="PTHR43046:SF14">
    <property type="entry name" value="MUTT_NUDIX FAMILY PROTEIN"/>
    <property type="match status" value="1"/>
</dbReference>
<evidence type="ECO:0000259" key="3">
    <source>
        <dbReference type="PROSITE" id="PS51462"/>
    </source>
</evidence>
<dbReference type="Proteomes" id="UP001056455">
    <property type="component" value="Chromosome"/>
</dbReference>
<dbReference type="RefSeq" id="WP_252594132.1">
    <property type="nucleotide sequence ID" value="NZ_CP099489.1"/>
</dbReference>
<reference evidence="4" key="1">
    <citation type="submission" date="2022-06" db="EMBL/GenBank/DDBJ databases">
        <title>Ornithinimicrobium HY1793.</title>
        <authorList>
            <person name="Huang Y."/>
        </authorList>
    </citation>
    <scope>NUCLEOTIDE SEQUENCE</scope>
    <source>
        <strain evidence="4">HY1793</strain>
    </source>
</reference>
<accession>A0ABY4YW39</accession>
<evidence type="ECO:0000256" key="2">
    <source>
        <dbReference type="ARBA" id="ARBA00022801"/>
    </source>
</evidence>
<dbReference type="InterPro" id="IPR015797">
    <property type="entry name" value="NUDIX_hydrolase-like_dom_sf"/>
</dbReference>
<dbReference type="InterPro" id="IPR000086">
    <property type="entry name" value="NUDIX_hydrolase_dom"/>
</dbReference>
<dbReference type="PANTHER" id="PTHR43046">
    <property type="entry name" value="GDP-MANNOSE MANNOSYL HYDROLASE"/>
    <property type="match status" value="1"/>
</dbReference>
<protein>
    <submittedName>
        <fullName evidence="4">NUDIX domain-containing protein</fullName>
    </submittedName>
</protein>
<evidence type="ECO:0000313" key="5">
    <source>
        <dbReference type="Proteomes" id="UP001056455"/>
    </source>
</evidence>
<dbReference type="SUPFAM" id="SSF55811">
    <property type="entry name" value="Nudix"/>
    <property type="match status" value="1"/>
</dbReference>
<name>A0ABY4YW39_9MICO</name>
<keyword evidence="5" id="KW-1185">Reference proteome</keyword>
<dbReference type="Pfam" id="PF00293">
    <property type="entry name" value="NUDIX"/>
    <property type="match status" value="1"/>
</dbReference>
<dbReference type="Gene3D" id="3.90.79.10">
    <property type="entry name" value="Nucleoside Triphosphate Pyrophosphohydrolase"/>
    <property type="match status" value="1"/>
</dbReference>
<evidence type="ECO:0000313" key="4">
    <source>
        <dbReference type="EMBL" id="USQ80749.1"/>
    </source>
</evidence>